<evidence type="ECO:0000313" key="1">
    <source>
        <dbReference type="EMBL" id="JAD26992.1"/>
    </source>
</evidence>
<accession>A0A0A8YWL7</accession>
<organism evidence="1">
    <name type="scientific">Arundo donax</name>
    <name type="common">Giant reed</name>
    <name type="synonym">Donax arundinaceus</name>
    <dbReference type="NCBI Taxonomy" id="35708"/>
    <lineage>
        <taxon>Eukaryota</taxon>
        <taxon>Viridiplantae</taxon>
        <taxon>Streptophyta</taxon>
        <taxon>Embryophyta</taxon>
        <taxon>Tracheophyta</taxon>
        <taxon>Spermatophyta</taxon>
        <taxon>Magnoliopsida</taxon>
        <taxon>Liliopsida</taxon>
        <taxon>Poales</taxon>
        <taxon>Poaceae</taxon>
        <taxon>PACMAD clade</taxon>
        <taxon>Arundinoideae</taxon>
        <taxon>Arundineae</taxon>
        <taxon>Arundo</taxon>
    </lineage>
</organism>
<name>A0A0A8YWL7_ARUDO</name>
<protein>
    <submittedName>
        <fullName evidence="1">Uncharacterized protein</fullName>
    </submittedName>
</protein>
<reference evidence="1" key="2">
    <citation type="journal article" date="2015" name="Data Brief">
        <title>Shoot transcriptome of the giant reed, Arundo donax.</title>
        <authorList>
            <person name="Barrero R.A."/>
            <person name="Guerrero F.D."/>
            <person name="Moolhuijzen P."/>
            <person name="Goolsby J.A."/>
            <person name="Tidwell J."/>
            <person name="Bellgard S.E."/>
            <person name="Bellgard M.I."/>
        </authorList>
    </citation>
    <scope>NUCLEOTIDE SEQUENCE</scope>
    <source>
        <tissue evidence="1">Shoot tissue taken approximately 20 cm above the soil surface</tissue>
    </source>
</reference>
<proteinExistence type="predicted"/>
<dbReference type="EMBL" id="GBRH01270903">
    <property type="protein sequence ID" value="JAD26992.1"/>
    <property type="molecule type" value="Transcribed_RNA"/>
</dbReference>
<dbReference type="AlphaFoldDB" id="A0A0A8YWL7"/>
<reference evidence="1" key="1">
    <citation type="submission" date="2014-09" db="EMBL/GenBank/DDBJ databases">
        <authorList>
            <person name="Magalhaes I.L.F."/>
            <person name="Oliveira U."/>
            <person name="Santos F.R."/>
            <person name="Vidigal T.H.D.A."/>
            <person name="Brescovit A.D."/>
            <person name="Santos A.J."/>
        </authorList>
    </citation>
    <scope>NUCLEOTIDE SEQUENCE</scope>
    <source>
        <tissue evidence="1">Shoot tissue taken approximately 20 cm above the soil surface</tissue>
    </source>
</reference>
<sequence>MQLFCVNRSTVMLLQCLELSLFMQIG</sequence>